<proteinExistence type="inferred from homology"/>
<dbReference type="PROSITE" id="PS00893">
    <property type="entry name" value="NUDIX_BOX"/>
    <property type="match status" value="1"/>
</dbReference>
<dbReference type="InterPro" id="IPR020084">
    <property type="entry name" value="NUDIX_hydrolase_CS"/>
</dbReference>
<dbReference type="PANTHER" id="PTHR43046">
    <property type="entry name" value="GDP-MANNOSE MANNOSYL HYDROLASE"/>
    <property type="match status" value="1"/>
</dbReference>
<organism evidence="5 6">
    <name type="scientific">Halobacillus litoralis</name>
    <dbReference type="NCBI Taxonomy" id="45668"/>
    <lineage>
        <taxon>Bacteria</taxon>
        <taxon>Bacillati</taxon>
        <taxon>Bacillota</taxon>
        <taxon>Bacilli</taxon>
        <taxon>Bacillales</taxon>
        <taxon>Bacillaceae</taxon>
        <taxon>Halobacillus</taxon>
    </lineage>
</organism>
<evidence type="ECO:0000313" key="6">
    <source>
        <dbReference type="Proteomes" id="UP000460949"/>
    </source>
</evidence>
<dbReference type="InterPro" id="IPR000086">
    <property type="entry name" value="NUDIX_hydrolase_dom"/>
</dbReference>
<dbReference type="PANTHER" id="PTHR43046:SF14">
    <property type="entry name" value="MUTT_NUDIX FAMILY PROTEIN"/>
    <property type="match status" value="1"/>
</dbReference>
<evidence type="ECO:0000256" key="1">
    <source>
        <dbReference type="ARBA" id="ARBA00001946"/>
    </source>
</evidence>
<dbReference type="Gene3D" id="3.90.79.10">
    <property type="entry name" value="Nucleoside Triphosphate Pyrophosphohydrolase"/>
    <property type="match status" value="1"/>
</dbReference>
<dbReference type="AlphaFoldDB" id="A0A845DT27"/>
<dbReference type="SUPFAM" id="SSF55811">
    <property type="entry name" value="Nudix"/>
    <property type="match status" value="1"/>
</dbReference>
<dbReference type="GO" id="GO:0016787">
    <property type="term" value="F:hydrolase activity"/>
    <property type="evidence" value="ECO:0007669"/>
    <property type="project" value="UniProtKB-KW"/>
</dbReference>
<dbReference type="InterPro" id="IPR020476">
    <property type="entry name" value="Nudix_hydrolase"/>
</dbReference>
<feature type="domain" description="Nudix hydrolase" evidence="4">
    <location>
        <begin position="22"/>
        <end position="154"/>
    </location>
</feature>
<evidence type="ECO:0000313" key="5">
    <source>
        <dbReference type="EMBL" id="MYL20640.1"/>
    </source>
</evidence>
<gene>
    <name evidence="5" type="ORF">GLW04_12105</name>
</gene>
<sequence length="166" mass="19235">MGFVNEKGGRRMDVRFRRDGRFFNHRAAGILIEQGHVLLHKQKKDAHWALPGGGIELGEDSMNTIIREVREELGWEVEVERTVWIAESFFPHRGEALHEVAFYYALETKEPKFRAGPFYGKEGGHLSYQWVALDDLSLHEVKPAFLKKALLEIPDHLMHLILKETF</sequence>
<reference evidence="5 6" key="1">
    <citation type="submission" date="2019-11" db="EMBL/GenBank/DDBJ databases">
        <title>Genome sequences of 17 halophilic strains isolated from different environments.</title>
        <authorList>
            <person name="Furrow R.E."/>
        </authorList>
    </citation>
    <scope>NUCLEOTIDE SEQUENCE [LARGE SCALE GENOMIC DNA]</scope>
    <source>
        <strain evidence="5 6">22511_23_Filter</strain>
    </source>
</reference>
<evidence type="ECO:0000256" key="2">
    <source>
        <dbReference type="ARBA" id="ARBA00022801"/>
    </source>
</evidence>
<dbReference type="PROSITE" id="PS51462">
    <property type="entry name" value="NUDIX"/>
    <property type="match status" value="1"/>
</dbReference>
<dbReference type="EMBL" id="WMET01000002">
    <property type="protein sequence ID" value="MYL20640.1"/>
    <property type="molecule type" value="Genomic_DNA"/>
</dbReference>
<evidence type="ECO:0000259" key="4">
    <source>
        <dbReference type="PROSITE" id="PS51462"/>
    </source>
</evidence>
<comment type="caution">
    <text evidence="5">The sequence shown here is derived from an EMBL/GenBank/DDBJ whole genome shotgun (WGS) entry which is preliminary data.</text>
</comment>
<dbReference type="Proteomes" id="UP000460949">
    <property type="component" value="Unassembled WGS sequence"/>
</dbReference>
<keyword evidence="2 3" id="KW-0378">Hydrolase</keyword>
<name>A0A845DT27_9BACI</name>
<comment type="cofactor">
    <cofactor evidence="1">
        <name>Mg(2+)</name>
        <dbReference type="ChEBI" id="CHEBI:18420"/>
    </cofactor>
</comment>
<accession>A0A845DT27</accession>
<dbReference type="CDD" id="cd04688">
    <property type="entry name" value="NUDIX_Hydrolase"/>
    <property type="match status" value="1"/>
</dbReference>
<dbReference type="InterPro" id="IPR015797">
    <property type="entry name" value="NUDIX_hydrolase-like_dom_sf"/>
</dbReference>
<evidence type="ECO:0000256" key="3">
    <source>
        <dbReference type="RuleBase" id="RU003476"/>
    </source>
</evidence>
<dbReference type="PRINTS" id="PR00502">
    <property type="entry name" value="NUDIXFAMILY"/>
</dbReference>
<protein>
    <submittedName>
        <fullName evidence="5">NUDIX domain-containing protein</fullName>
    </submittedName>
</protein>
<dbReference type="Pfam" id="PF00293">
    <property type="entry name" value="NUDIX"/>
    <property type="match status" value="1"/>
</dbReference>
<comment type="similarity">
    <text evidence="3">Belongs to the Nudix hydrolase family.</text>
</comment>